<sequence>MVEFVRVAYTHFKPIGVATTGQIYVQATPQNNLAGVVYAADNPNFGEEFAEAIGTMRFWNRTKRMYEKSGPLVREPLFSFLYFSYPYSVLQSRPGSLSCLKINICIDSNRLNNEF</sequence>
<proteinExistence type="predicted"/>
<dbReference type="Proteomes" id="UP001596483">
    <property type="component" value="Unassembled WGS sequence"/>
</dbReference>
<dbReference type="InterPro" id="IPR041399">
    <property type="entry name" value="Catalase_large_C"/>
</dbReference>
<dbReference type="Gene3D" id="3.40.50.880">
    <property type="match status" value="1"/>
</dbReference>
<evidence type="ECO:0000313" key="3">
    <source>
        <dbReference type="Proteomes" id="UP001596483"/>
    </source>
</evidence>
<dbReference type="InterPro" id="IPR029062">
    <property type="entry name" value="Class_I_gatase-like"/>
</dbReference>
<dbReference type="RefSeq" id="WP_370513674.1">
    <property type="nucleotide sequence ID" value="NZ_JBHTCT010000036.1"/>
</dbReference>
<dbReference type="Pfam" id="PF18011">
    <property type="entry name" value="Catalase_C"/>
    <property type="match status" value="1"/>
</dbReference>
<evidence type="ECO:0000313" key="2">
    <source>
        <dbReference type="EMBL" id="MFC7366296.1"/>
    </source>
</evidence>
<reference evidence="3" key="1">
    <citation type="journal article" date="2019" name="Int. J. Syst. Evol. Microbiol.">
        <title>The Global Catalogue of Microorganisms (GCM) 10K type strain sequencing project: providing services to taxonomists for standard genome sequencing and annotation.</title>
        <authorList>
            <consortium name="The Broad Institute Genomics Platform"/>
            <consortium name="The Broad Institute Genome Sequencing Center for Infectious Disease"/>
            <person name="Wu L."/>
            <person name="Ma J."/>
        </authorList>
    </citation>
    <scope>NUCLEOTIDE SEQUENCE [LARGE SCALE GENOMIC DNA]</scope>
    <source>
        <strain evidence="3">JCM 4738</strain>
    </source>
</reference>
<organism evidence="2 3">
    <name type="scientific">Bhargavaea changchunensis</name>
    <dbReference type="NCBI Taxonomy" id="2134037"/>
    <lineage>
        <taxon>Bacteria</taxon>
        <taxon>Bacillati</taxon>
        <taxon>Bacillota</taxon>
        <taxon>Bacilli</taxon>
        <taxon>Bacillales</taxon>
        <taxon>Caryophanaceae</taxon>
        <taxon>Bhargavaea</taxon>
    </lineage>
</organism>
<accession>A0ABW2NJS1</accession>
<evidence type="ECO:0000259" key="1">
    <source>
        <dbReference type="Pfam" id="PF18011"/>
    </source>
</evidence>
<feature type="domain" description="Large catalase C-terminal" evidence="1">
    <location>
        <begin position="3"/>
        <end position="62"/>
    </location>
</feature>
<name>A0ABW2NJS1_9BACL</name>
<protein>
    <recommendedName>
        <fullName evidence="1">Large catalase C-terminal domain-containing protein</fullName>
    </recommendedName>
</protein>
<dbReference type="EMBL" id="JBHTCT010000036">
    <property type="protein sequence ID" value="MFC7366296.1"/>
    <property type="molecule type" value="Genomic_DNA"/>
</dbReference>
<gene>
    <name evidence="2" type="ORF">ACFQQH_14310</name>
</gene>
<comment type="caution">
    <text evidence="2">The sequence shown here is derived from an EMBL/GenBank/DDBJ whole genome shotgun (WGS) entry which is preliminary data.</text>
</comment>
<keyword evidence="3" id="KW-1185">Reference proteome</keyword>